<dbReference type="GO" id="GO:0005840">
    <property type="term" value="C:ribosome"/>
    <property type="evidence" value="ECO:0007669"/>
    <property type="project" value="UniProtKB-KW"/>
</dbReference>
<dbReference type="Pfam" id="PF00467">
    <property type="entry name" value="KOW"/>
    <property type="match status" value="1"/>
</dbReference>
<dbReference type="InterPro" id="IPR014722">
    <property type="entry name" value="Rib_uL2_dom2"/>
</dbReference>
<feature type="region of interest" description="Disordered" evidence="7">
    <location>
        <begin position="104"/>
        <end position="131"/>
    </location>
</feature>
<name>A0ABS7RI98_9ACTN</name>
<dbReference type="CDD" id="cd06089">
    <property type="entry name" value="KOW_RPL26"/>
    <property type="match status" value="1"/>
</dbReference>
<sequence>MAKKKNMNIKKGDVVRVIAGKDKGAEGKVISVLAEQDRVIVEGVNRIKRHTKVVNQGGRAGTTGGIVTQEAAIHVSNVMLLVDAPKGGDDKGKVTSRIGFRRDEVTKRRPDGSTYTAQRSVRIARKSGEEI</sequence>
<evidence type="ECO:0000256" key="7">
    <source>
        <dbReference type="SAM" id="MobiDB-lite"/>
    </source>
</evidence>
<dbReference type="Gene3D" id="2.30.30.30">
    <property type="match status" value="1"/>
</dbReference>
<dbReference type="InterPro" id="IPR057264">
    <property type="entry name" value="Ribosomal_uL24_C"/>
</dbReference>
<comment type="function">
    <text evidence="5">One of the proteins that surrounds the polypeptide exit tunnel on the outside of the subunit.</text>
</comment>
<dbReference type="PROSITE" id="PS01108">
    <property type="entry name" value="RIBOSOMAL_L24"/>
    <property type="match status" value="1"/>
</dbReference>
<dbReference type="Pfam" id="PF17136">
    <property type="entry name" value="ribosomal_L24"/>
    <property type="match status" value="1"/>
</dbReference>
<comment type="function">
    <text evidence="5">One of two assembly initiator proteins, it binds directly to the 5'-end of the 23S rRNA, where it nucleates assembly of the 50S subunit.</text>
</comment>
<dbReference type="InterPro" id="IPR005825">
    <property type="entry name" value="Ribosomal_uL24_CS"/>
</dbReference>
<dbReference type="InterPro" id="IPR005824">
    <property type="entry name" value="KOW"/>
</dbReference>
<keyword evidence="5" id="KW-0694">RNA-binding</keyword>
<evidence type="ECO:0000256" key="6">
    <source>
        <dbReference type="RuleBase" id="RU003477"/>
    </source>
</evidence>
<dbReference type="SMART" id="SM00739">
    <property type="entry name" value="KOW"/>
    <property type="match status" value="1"/>
</dbReference>
<dbReference type="HAMAP" id="MF_01326_B">
    <property type="entry name" value="Ribosomal_uL24_B"/>
    <property type="match status" value="1"/>
</dbReference>
<dbReference type="Proteomes" id="UP000754710">
    <property type="component" value="Unassembled WGS sequence"/>
</dbReference>
<comment type="similarity">
    <text evidence="1 5 6">Belongs to the universal ribosomal protein uL24 family.</text>
</comment>
<dbReference type="InterPro" id="IPR008991">
    <property type="entry name" value="Translation_prot_SH3-like_sf"/>
</dbReference>
<dbReference type="InterPro" id="IPR041988">
    <property type="entry name" value="Ribosomal_uL24_KOW"/>
</dbReference>
<organism evidence="9 10">
    <name type="scientific">Nocardioides jiangsuensis</name>
    <dbReference type="NCBI Taxonomy" id="2866161"/>
    <lineage>
        <taxon>Bacteria</taxon>
        <taxon>Bacillati</taxon>
        <taxon>Actinomycetota</taxon>
        <taxon>Actinomycetes</taxon>
        <taxon>Propionibacteriales</taxon>
        <taxon>Nocardioidaceae</taxon>
        <taxon>Nocardioides</taxon>
    </lineage>
</organism>
<gene>
    <name evidence="5 9" type="primary">rplX</name>
    <name evidence="9" type="ORF">K1X13_08020</name>
</gene>
<evidence type="ECO:0000256" key="1">
    <source>
        <dbReference type="ARBA" id="ARBA00010618"/>
    </source>
</evidence>
<keyword evidence="5" id="KW-0699">rRNA-binding</keyword>
<evidence type="ECO:0000313" key="9">
    <source>
        <dbReference type="EMBL" id="MBY9074762.1"/>
    </source>
</evidence>
<dbReference type="InterPro" id="IPR003256">
    <property type="entry name" value="Ribosomal_uL24"/>
</dbReference>
<keyword evidence="10" id="KW-1185">Reference proteome</keyword>
<keyword evidence="3 5" id="KW-0687">Ribonucleoprotein</keyword>
<accession>A0ABS7RI98</accession>
<proteinExistence type="inferred from homology"/>
<feature type="domain" description="KOW" evidence="8">
    <location>
        <begin position="8"/>
        <end position="35"/>
    </location>
</feature>
<evidence type="ECO:0000313" key="10">
    <source>
        <dbReference type="Proteomes" id="UP000754710"/>
    </source>
</evidence>
<evidence type="ECO:0000259" key="8">
    <source>
        <dbReference type="SMART" id="SM00739"/>
    </source>
</evidence>
<reference evidence="9 10" key="1">
    <citation type="submission" date="2021-08" db="EMBL/GenBank/DDBJ databases">
        <title>Nocardioides bacterium WL0053 sp. nov., isolated from the sediment.</title>
        <authorList>
            <person name="Wang L."/>
            <person name="Zhang D."/>
            <person name="Zhang A."/>
        </authorList>
    </citation>
    <scope>NUCLEOTIDE SEQUENCE [LARGE SCALE GENOMIC DNA]</scope>
    <source>
        <strain evidence="9 10">WL0053</strain>
    </source>
</reference>
<dbReference type="EMBL" id="JAIEZQ010000001">
    <property type="protein sequence ID" value="MBY9074762.1"/>
    <property type="molecule type" value="Genomic_DNA"/>
</dbReference>
<protein>
    <recommendedName>
        <fullName evidence="4 5">Large ribosomal subunit protein uL24</fullName>
    </recommendedName>
</protein>
<dbReference type="NCBIfam" id="TIGR01079">
    <property type="entry name" value="rplX_bact"/>
    <property type="match status" value="1"/>
</dbReference>
<comment type="caution">
    <text evidence="9">The sequence shown here is derived from an EMBL/GenBank/DDBJ whole genome shotgun (WGS) entry which is preliminary data.</text>
</comment>
<evidence type="ECO:0000256" key="3">
    <source>
        <dbReference type="ARBA" id="ARBA00023274"/>
    </source>
</evidence>
<keyword evidence="2 5" id="KW-0689">Ribosomal protein</keyword>
<evidence type="ECO:0000256" key="2">
    <source>
        <dbReference type="ARBA" id="ARBA00022980"/>
    </source>
</evidence>
<comment type="subunit">
    <text evidence="5">Part of the 50S ribosomal subunit.</text>
</comment>
<dbReference type="SUPFAM" id="SSF50104">
    <property type="entry name" value="Translation proteins SH3-like domain"/>
    <property type="match status" value="1"/>
</dbReference>
<dbReference type="RefSeq" id="WP_221024400.1">
    <property type="nucleotide sequence ID" value="NZ_JAIEZQ010000001.1"/>
</dbReference>
<evidence type="ECO:0000256" key="5">
    <source>
        <dbReference type="HAMAP-Rule" id="MF_01326"/>
    </source>
</evidence>
<evidence type="ECO:0000256" key="4">
    <source>
        <dbReference type="ARBA" id="ARBA00035206"/>
    </source>
</evidence>
<dbReference type="PANTHER" id="PTHR12903">
    <property type="entry name" value="MITOCHONDRIAL RIBOSOMAL PROTEIN L24"/>
    <property type="match status" value="1"/>
</dbReference>